<name>A0A6J4NGX1_9CYAN</name>
<organism evidence="1">
    <name type="scientific">uncultured Leptolyngbya sp</name>
    <dbReference type="NCBI Taxonomy" id="332963"/>
    <lineage>
        <taxon>Bacteria</taxon>
        <taxon>Bacillati</taxon>
        <taxon>Cyanobacteriota</taxon>
        <taxon>Cyanophyceae</taxon>
        <taxon>Leptolyngbyales</taxon>
        <taxon>Leptolyngbyaceae</taxon>
        <taxon>Leptolyngbya group</taxon>
        <taxon>Leptolyngbya</taxon>
        <taxon>environmental samples</taxon>
    </lineage>
</organism>
<gene>
    <name evidence="1" type="ORF">AVDCRST_MAG94-5081</name>
</gene>
<dbReference type="EMBL" id="CADCTY010001757">
    <property type="protein sequence ID" value="CAA9384844.1"/>
    <property type="molecule type" value="Genomic_DNA"/>
</dbReference>
<sequence length="48" mass="5257">MCIATADSLTVNQGHCQSLAVARVEKTQFAGLVPPLLPHLHKELQQYV</sequence>
<proteinExistence type="predicted"/>
<accession>A0A6J4NGX1</accession>
<evidence type="ECO:0000313" key="1">
    <source>
        <dbReference type="EMBL" id="CAA9384844.1"/>
    </source>
</evidence>
<dbReference type="AlphaFoldDB" id="A0A6J4NGX1"/>
<reference evidence="1" key="1">
    <citation type="submission" date="2020-02" db="EMBL/GenBank/DDBJ databases">
        <authorList>
            <person name="Meier V. D."/>
        </authorList>
    </citation>
    <scope>NUCLEOTIDE SEQUENCE</scope>
    <source>
        <strain evidence="1">AVDCRST_MAG94</strain>
    </source>
</reference>
<protein>
    <submittedName>
        <fullName evidence="1">Uncharacterized protein</fullName>
    </submittedName>
</protein>